<dbReference type="SUPFAM" id="SSF57667">
    <property type="entry name" value="beta-beta-alpha zinc fingers"/>
    <property type="match status" value="3"/>
</dbReference>
<feature type="compositionally biased region" description="Low complexity" evidence="8">
    <location>
        <begin position="375"/>
        <end position="404"/>
    </location>
</feature>
<dbReference type="Pfam" id="PF00096">
    <property type="entry name" value="zf-C2H2"/>
    <property type="match status" value="6"/>
</dbReference>
<keyword evidence="6" id="KW-0539">Nucleus</keyword>
<evidence type="ECO:0000256" key="4">
    <source>
        <dbReference type="ARBA" id="ARBA00022771"/>
    </source>
</evidence>
<feature type="region of interest" description="Disordered" evidence="8">
    <location>
        <begin position="70"/>
        <end position="165"/>
    </location>
</feature>
<feature type="compositionally biased region" description="Polar residues" evidence="8">
    <location>
        <begin position="87"/>
        <end position="96"/>
    </location>
</feature>
<evidence type="ECO:0000259" key="9">
    <source>
        <dbReference type="PROSITE" id="PS50157"/>
    </source>
</evidence>
<name>A0ABM0M5B8_SACKO</name>
<evidence type="ECO:0000256" key="8">
    <source>
        <dbReference type="SAM" id="MobiDB-lite"/>
    </source>
</evidence>
<dbReference type="Gene3D" id="3.30.160.60">
    <property type="entry name" value="Classic Zinc Finger"/>
    <property type="match status" value="5"/>
</dbReference>
<protein>
    <submittedName>
        <fullName evidence="11">Zinc finger protein 135-like</fullName>
    </submittedName>
</protein>
<evidence type="ECO:0000256" key="1">
    <source>
        <dbReference type="ARBA" id="ARBA00004123"/>
    </source>
</evidence>
<proteinExistence type="predicted"/>
<feature type="region of interest" description="Disordered" evidence="8">
    <location>
        <begin position="372"/>
        <end position="409"/>
    </location>
</feature>
<dbReference type="RefSeq" id="XP_006815209.1">
    <property type="nucleotide sequence ID" value="XM_006815146.1"/>
</dbReference>
<gene>
    <name evidence="11" type="primary">LOC102810200</name>
</gene>
<feature type="domain" description="C2H2-type" evidence="9">
    <location>
        <begin position="173"/>
        <end position="200"/>
    </location>
</feature>
<reference evidence="11" key="1">
    <citation type="submission" date="2025-08" db="UniProtKB">
        <authorList>
            <consortium name="RefSeq"/>
        </authorList>
    </citation>
    <scope>IDENTIFICATION</scope>
    <source>
        <tissue evidence="11">Testes</tissue>
    </source>
</reference>
<feature type="compositionally biased region" description="Low complexity" evidence="8">
    <location>
        <begin position="70"/>
        <end position="81"/>
    </location>
</feature>
<sequence>MDQPVVVDHTNTESLYNVWQGHLQQEAASGGRHSPGDQRKLVGDSFTCSKCNQVFPNAMAQISHEMGQCHHNGLGNHSNLHPPQLPQPQKNVSTPAVANHESPFPRNENFTANRSDSLSSSSSPGDISQQGNRSPSPGEVHSHRRGRPKNSPMVHTPQPVFTGHMPGQVPREYKCKICPHVYYTKADMQRHARSHVENKPYKCTHCDKTFANSSYLSQHSRVHTGEKPYVCGRCGKCFKQLSHLQQHTRTHTGEKPYQCNIPGCGKAFTQLANLQQHSRRHNKDKPFKCPHCYRVYGDLTSLQAHVPSHANSRHEKKYPCGVCGKSYTQESYLMKHMLKHPTEPQFARDFPCAVCGKKFSQQAYLERHVLKRHSNQGSNSSTSQAQSTNSNNDNDNSSKVVNSGLSSPPANVPCSIPNSLISSSIATSYGLPSSSKHPILNVPMMPTVQEMRSALGLMPTASGPATAIPGISNPPLHGLNDPRAMLPVMFPGHNPVTRGIDMPLMRMRFGDMSSTFTTKSPLHVVDRNGVTTVSTPTTNSIPGASSFLTTTSSAMQIPFTQ</sequence>
<dbReference type="PANTHER" id="PTHR16515">
    <property type="entry name" value="PR DOMAIN ZINC FINGER PROTEIN"/>
    <property type="match status" value="1"/>
</dbReference>
<dbReference type="PROSITE" id="PS50157">
    <property type="entry name" value="ZINC_FINGER_C2H2_2"/>
    <property type="match status" value="7"/>
</dbReference>
<keyword evidence="10" id="KW-1185">Reference proteome</keyword>
<feature type="domain" description="C2H2-type" evidence="9">
    <location>
        <begin position="257"/>
        <end position="286"/>
    </location>
</feature>
<comment type="subcellular location">
    <subcellularLocation>
        <location evidence="1">Nucleus</location>
    </subcellularLocation>
</comment>
<dbReference type="SMART" id="SM00355">
    <property type="entry name" value="ZnF_C2H2"/>
    <property type="match status" value="8"/>
</dbReference>
<feature type="compositionally biased region" description="Polar residues" evidence="8">
    <location>
        <begin position="124"/>
        <end position="135"/>
    </location>
</feature>
<dbReference type="InterPro" id="IPR013087">
    <property type="entry name" value="Znf_C2H2_type"/>
</dbReference>
<dbReference type="InterPro" id="IPR050331">
    <property type="entry name" value="Zinc_finger"/>
</dbReference>
<evidence type="ECO:0000256" key="3">
    <source>
        <dbReference type="ARBA" id="ARBA00022737"/>
    </source>
</evidence>
<evidence type="ECO:0000313" key="10">
    <source>
        <dbReference type="Proteomes" id="UP000694865"/>
    </source>
</evidence>
<dbReference type="PANTHER" id="PTHR16515:SF57">
    <property type="entry name" value="ZINC FINGER PROTEIN 154-LIKE"/>
    <property type="match status" value="1"/>
</dbReference>
<evidence type="ECO:0000256" key="2">
    <source>
        <dbReference type="ARBA" id="ARBA00022723"/>
    </source>
</evidence>
<dbReference type="PROSITE" id="PS00028">
    <property type="entry name" value="ZINC_FINGER_C2H2_1"/>
    <property type="match status" value="8"/>
</dbReference>
<evidence type="ECO:0000256" key="6">
    <source>
        <dbReference type="ARBA" id="ARBA00023242"/>
    </source>
</evidence>
<dbReference type="Proteomes" id="UP000694865">
    <property type="component" value="Unplaced"/>
</dbReference>
<feature type="domain" description="C2H2-type" evidence="9">
    <location>
        <begin position="318"/>
        <end position="345"/>
    </location>
</feature>
<organism evidence="10 11">
    <name type="scientific">Saccoglossus kowalevskii</name>
    <name type="common">Acorn worm</name>
    <dbReference type="NCBI Taxonomy" id="10224"/>
    <lineage>
        <taxon>Eukaryota</taxon>
        <taxon>Metazoa</taxon>
        <taxon>Hemichordata</taxon>
        <taxon>Enteropneusta</taxon>
        <taxon>Harrimaniidae</taxon>
        <taxon>Saccoglossus</taxon>
    </lineage>
</organism>
<keyword evidence="4 7" id="KW-0863">Zinc-finger</keyword>
<feature type="domain" description="C2H2-type" evidence="9">
    <location>
        <begin position="229"/>
        <end position="256"/>
    </location>
</feature>
<evidence type="ECO:0000313" key="11">
    <source>
        <dbReference type="RefSeq" id="XP_006815209.1"/>
    </source>
</evidence>
<keyword evidence="5" id="KW-0862">Zinc</keyword>
<keyword evidence="3" id="KW-0677">Repeat</keyword>
<feature type="domain" description="C2H2-type" evidence="9">
    <location>
        <begin position="201"/>
        <end position="228"/>
    </location>
</feature>
<evidence type="ECO:0000256" key="5">
    <source>
        <dbReference type="ARBA" id="ARBA00022833"/>
    </source>
</evidence>
<dbReference type="InterPro" id="IPR036236">
    <property type="entry name" value="Znf_C2H2_sf"/>
</dbReference>
<evidence type="ECO:0000256" key="7">
    <source>
        <dbReference type="PROSITE-ProRule" id="PRU00042"/>
    </source>
</evidence>
<feature type="domain" description="C2H2-type" evidence="9">
    <location>
        <begin position="287"/>
        <end position="314"/>
    </location>
</feature>
<feature type="domain" description="C2H2-type" evidence="9">
    <location>
        <begin position="350"/>
        <end position="378"/>
    </location>
</feature>
<dbReference type="GeneID" id="102810200"/>
<keyword evidence="2" id="KW-0479">Metal-binding</keyword>
<accession>A0ABM0M5B8</accession>